<reference evidence="4" key="1">
    <citation type="submission" date="2012-02" db="EMBL/GenBank/DDBJ databases">
        <title>The complete genome of Solitalea canadensis DSM 3403.</title>
        <authorList>
            <consortium name="US DOE Joint Genome Institute (JGI-PGF)"/>
            <person name="Lucas S."/>
            <person name="Copeland A."/>
            <person name="Lapidus A."/>
            <person name="Glavina del Rio T."/>
            <person name="Dalin E."/>
            <person name="Tice H."/>
            <person name="Bruce D."/>
            <person name="Goodwin L."/>
            <person name="Pitluck S."/>
            <person name="Peters L."/>
            <person name="Ovchinnikova G."/>
            <person name="Lu M."/>
            <person name="Kyrpides N."/>
            <person name="Mavromatis K."/>
            <person name="Ivanova N."/>
            <person name="Brettin T."/>
            <person name="Detter J.C."/>
            <person name="Han C."/>
            <person name="Larimer F."/>
            <person name="Land M."/>
            <person name="Hauser L."/>
            <person name="Markowitz V."/>
            <person name="Cheng J.-F."/>
            <person name="Hugenholtz P."/>
            <person name="Woyke T."/>
            <person name="Wu D."/>
            <person name="Spring S."/>
            <person name="Schroeder M."/>
            <person name="Kopitz M."/>
            <person name="Brambilla E."/>
            <person name="Klenk H.-P."/>
            <person name="Eisen J.A."/>
        </authorList>
    </citation>
    <scope>NUCLEOTIDE SEQUENCE</scope>
    <source>
        <strain evidence="4">DSM 3403</strain>
    </source>
</reference>
<dbReference type="eggNOG" id="COG2996">
    <property type="taxonomic scope" value="Bacteria"/>
</dbReference>
<dbReference type="InterPro" id="IPR012340">
    <property type="entry name" value="NA-bd_OB-fold"/>
</dbReference>
<dbReference type="Pfam" id="PF17783">
    <property type="entry name" value="WHD_CvfB"/>
    <property type="match status" value="1"/>
</dbReference>
<dbReference type="InterPro" id="IPR014464">
    <property type="entry name" value="CvfB_fam"/>
</dbReference>
<proteinExistence type="inferred from homology"/>
<feature type="domain" description="Conserved virulence factor B-like winged helix" evidence="3">
    <location>
        <begin position="216"/>
        <end position="272"/>
    </location>
</feature>
<keyword evidence="5" id="KW-1185">Reference proteome</keyword>
<evidence type="ECO:0000259" key="3">
    <source>
        <dbReference type="Pfam" id="PF17783"/>
    </source>
</evidence>
<feature type="domain" description="Conserved virulence factor B first S1" evidence="2">
    <location>
        <begin position="3"/>
        <end position="62"/>
    </location>
</feature>
<dbReference type="EMBL" id="CP003349">
    <property type="protein sequence ID" value="AFD08832.1"/>
    <property type="molecule type" value="Genomic_DNA"/>
</dbReference>
<dbReference type="InterPro" id="IPR040764">
    <property type="entry name" value="CvfB_WH"/>
</dbReference>
<dbReference type="PANTHER" id="PTHR37296">
    <property type="entry name" value="CONSERVED VIRULENCE FACTOR B"/>
    <property type="match status" value="1"/>
</dbReference>
<dbReference type="KEGG" id="scn:Solca_3834"/>
<evidence type="ECO:0000259" key="2">
    <source>
        <dbReference type="Pfam" id="PF13509"/>
    </source>
</evidence>
<evidence type="ECO:0000313" key="5">
    <source>
        <dbReference type="Proteomes" id="UP000007590"/>
    </source>
</evidence>
<feature type="domain" description="Conserved virulence factor B first S1" evidence="2">
    <location>
        <begin position="72"/>
        <end position="125"/>
    </location>
</feature>
<dbReference type="RefSeq" id="WP_014682055.1">
    <property type="nucleotide sequence ID" value="NC_017770.1"/>
</dbReference>
<protein>
    <recommendedName>
        <fullName evidence="6">S1 motif domain-containing protein</fullName>
    </recommendedName>
</protein>
<dbReference type="OrthoDB" id="9801597at2"/>
<name>H8KL15_SOLCM</name>
<dbReference type="Gene3D" id="1.10.10.10">
    <property type="entry name" value="Winged helix-like DNA-binding domain superfamily/Winged helix DNA-binding domain"/>
    <property type="match status" value="1"/>
</dbReference>
<evidence type="ECO:0008006" key="6">
    <source>
        <dbReference type="Google" id="ProtNLM"/>
    </source>
</evidence>
<dbReference type="Proteomes" id="UP000007590">
    <property type="component" value="Chromosome"/>
</dbReference>
<dbReference type="InterPro" id="IPR036388">
    <property type="entry name" value="WH-like_DNA-bd_sf"/>
</dbReference>
<dbReference type="HOGENOM" id="CLU_064885_1_0_10"/>
<dbReference type="AlphaFoldDB" id="H8KL15"/>
<dbReference type="PIRSF" id="PIRSF012524">
    <property type="entry name" value="YitL_S1"/>
    <property type="match status" value="1"/>
</dbReference>
<organism evidence="4 5">
    <name type="scientific">Solitalea canadensis (strain ATCC 29591 / DSM 3403 / JCM 21819 / LMG 8368 / NBRC 15130 / NCIMB 12057 / USAM 9D)</name>
    <name type="common">Flexibacter canadensis</name>
    <dbReference type="NCBI Taxonomy" id="929556"/>
    <lineage>
        <taxon>Bacteria</taxon>
        <taxon>Pseudomonadati</taxon>
        <taxon>Bacteroidota</taxon>
        <taxon>Sphingobacteriia</taxon>
        <taxon>Sphingobacteriales</taxon>
        <taxon>Sphingobacteriaceae</taxon>
        <taxon>Solitalea</taxon>
    </lineage>
</organism>
<evidence type="ECO:0000313" key="4">
    <source>
        <dbReference type="EMBL" id="AFD08832.1"/>
    </source>
</evidence>
<dbReference type="Gene3D" id="2.40.50.140">
    <property type="entry name" value="Nucleic acid-binding proteins"/>
    <property type="match status" value="1"/>
</dbReference>
<dbReference type="PANTHER" id="PTHR37296:SF1">
    <property type="entry name" value="CONSERVED VIRULENCE FACTOR B"/>
    <property type="match status" value="1"/>
</dbReference>
<accession>H8KL15</accession>
<comment type="similarity">
    <text evidence="1">Belongs to the CvfB family.</text>
</comment>
<sequence>MEIGKYNELKFIKKSGNGLYFSDGKDEALLPYIDVPAGIQENDVLNLFVFLDNEDKPRATTQKPFACVDEFATLTVVSENDRGSYLDWGISKDLFVPLREQKTPMEIGEQYLVYISLDRVNGRIIGSTKLVNFIEISDYDVKQGDEVELIIADRSDLGYNAIINKKYMGLIYYNEVFESLQPGDVRKGFIKQIRDDDKIDLSLQAIGYKQILDFKDTLLAELKKNKGVLSLGDKSTPDEIMDQLKVSKKVFKKTIGALYKERLIDIADNEIKMVNAEHGD</sequence>
<dbReference type="Pfam" id="PF13509">
    <property type="entry name" value="S1_2"/>
    <property type="match status" value="2"/>
</dbReference>
<dbReference type="InterPro" id="IPR039566">
    <property type="entry name" value="CvfB_S1_st"/>
</dbReference>
<gene>
    <name evidence="4" type="ordered locus">Solca_3834</name>
</gene>
<evidence type="ECO:0000256" key="1">
    <source>
        <dbReference type="PIRNR" id="PIRNR012524"/>
    </source>
</evidence>